<keyword evidence="4 10" id="KW-0349">Heme</keyword>
<comment type="similarity">
    <text evidence="3">Belongs to the cytochrome P450 family.</text>
</comment>
<dbReference type="PRINTS" id="PR00385">
    <property type="entry name" value="P450"/>
</dbReference>
<dbReference type="GO" id="GO:0005737">
    <property type="term" value="C:cytoplasm"/>
    <property type="evidence" value="ECO:0007669"/>
    <property type="project" value="TreeGrafter"/>
</dbReference>
<dbReference type="GO" id="GO:0016712">
    <property type="term" value="F:oxidoreductase activity, acting on paired donors, with incorporation or reduction of molecular oxygen, reduced flavin or flavoprotein as one donor, and incorporation of one atom of oxygen"/>
    <property type="evidence" value="ECO:0007669"/>
    <property type="project" value="TreeGrafter"/>
</dbReference>
<feature type="binding site" description="axial binding residue" evidence="10">
    <location>
        <position position="704"/>
    </location>
    <ligand>
        <name>heme</name>
        <dbReference type="ChEBI" id="CHEBI:30413"/>
    </ligand>
    <ligandPart>
        <name>Fe</name>
        <dbReference type="ChEBI" id="CHEBI:18248"/>
    </ligandPart>
</feature>
<proteinExistence type="inferred from homology"/>
<evidence type="ECO:0000256" key="8">
    <source>
        <dbReference type="ARBA" id="ARBA00023033"/>
    </source>
</evidence>
<dbReference type="InterPro" id="IPR036396">
    <property type="entry name" value="Cyt_P450_sf"/>
</dbReference>
<dbReference type="PANTHER" id="PTHR24300:SF177">
    <property type="entry name" value="CYTOCHROME P450 2J2"/>
    <property type="match status" value="1"/>
</dbReference>
<evidence type="ECO:0000256" key="1">
    <source>
        <dbReference type="ARBA" id="ARBA00001971"/>
    </source>
</evidence>
<dbReference type="EMBL" id="JAUPFM010000012">
    <property type="protein sequence ID" value="KAK2835779.1"/>
    <property type="molecule type" value="Genomic_DNA"/>
</dbReference>
<dbReference type="PANTHER" id="PTHR24300">
    <property type="entry name" value="CYTOCHROME P450 508A4-RELATED"/>
    <property type="match status" value="1"/>
</dbReference>
<evidence type="ECO:0000256" key="5">
    <source>
        <dbReference type="ARBA" id="ARBA00022723"/>
    </source>
</evidence>
<keyword evidence="5 10" id="KW-0479">Metal-binding</keyword>
<dbReference type="Pfam" id="PF00067">
    <property type="entry name" value="p450"/>
    <property type="match status" value="2"/>
</dbReference>
<organism evidence="11 12">
    <name type="scientific">Channa striata</name>
    <name type="common">Snakehead murrel</name>
    <name type="synonym">Ophicephalus striatus</name>
    <dbReference type="NCBI Taxonomy" id="64152"/>
    <lineage>
        <taxon>Eukaryota</taxon>
        <taxon>Metazoa</taxon>
        <taxon>Chordata</taxon>
        <taxon>Craniata</taxon>
        <taxon>Vertebrata</taxon>
        <taxon>Euteleostomi</taxon>
        <taxon>Actinopterygii</taxon>
        <taxon>Neopterygii</taxon>
        <taxon>Teleostei</taxon>
        <taxon>Neoteleostei</taxon>
        <taxon>Acanthomorphata</taxon>
        <taxon>Anabantaria</taxon>
        <taxon>Anabantiformes</taxon>
        <taxon>Channoidei</taxon>
        <taxon>Channidae</taxon>
        <taxon>Channa</taxon>
    </lineage>
</organism>
<evidence type="ECO:0000256" key="10">
    <source>
        <dbReference type="PIRSR" id="PIRSR602401-1"/>
    </source>
</evidence>
<dbReference type="GO" id="GO:0006805">
    <property type="term" value="P:xenobiotic metabolic process"/>
    <property type="evidence" value="ECO:0007669"/>
    <property type="project" value="TreeGrafter"/>
</dbReference>
<evidence type="ECO:0000313" key="11">
    <source>
        <dbReference type="EMBL" id="KAK2835779.1"/>
    </source>
</evidence>
<keyword evidence="12" id="KW-1185">Reference proteome</keyword>
<dbReference type="Proteomes" id="UP001187415">
    <property type="component" value="Unassembled WGS sequence"/>
</dbReference>
<keyword evidence="9" id="KW-0472">Membrane</keyword>
<evidence type="ECO:0000256" key="9">
    <source>
        <dbReference type="ARBA" id="ARBA00023136"/>
    </source>
</evidence>
<dbReference type="PROSITE" id="PS00086">
    <property type="entry name" value="CYTOCHROME_P450"/>
    <property type="match status" value="1"/>
</dbReference>
<dbReference type="InterPro" id="IPR050182">
    <property type="entry name" value="Cytochrome_P450_fam2"/>
</dbReference>
<dbReference type="GO" id="GO:0005506">
    <property type="term" value="F:iron ion binding"/>
    <property type="evidence" value="ECO:0007669"/>
    <property type="project" value="InterPro"/>
</dbReference>
<keyword evidence="6" id="KW-0560">Oxidoreductase</keyword>
<dbReference type="GO" id="GO:0020037">
    <property type="term" value="F:heme binding"/>
    <property type="evidence" value="ECO:0007669"/>
    <property type="project" value="InterPro"/>
</dbReference>
<gene>
    <name evidence="11" type="ORF">Q5P01_016263</name>
</gene>
<reference evidence="11" key="1">
    <citation type="submission" date="2023-07" db="EMBL/GenBank/DDBJ databases">
        <title>Chromosome-level Genome Assembly of Striped Snakehead (Channa striata).</title>
        <authorList>
            <person name="Liu H."/>
        </authorList>
    </citation>
    <scope>NUCLEOTIDE SEQUENCE</scope>
    <source>
        <strain evidence="11">Gz</strain>
        <tissue evidence="11">Muscle</tissue>
    </source>
</reference>
<dbReference type="PRINTS" id="PR00463">
    <property type="entry name" value="EP450I"/>
</dbReference>
<evidence type="ECO:0000256" key="7">
    <source>
        <dbReference type="ARBA" id="ARBA00023004"/>
    </source>
</evidence>
<dbReference type="CDD" id="cd11026">
    <property type="entry name" value="CYP2"/>
    <property type="match status" value="1"/>
</dbReference>
<dbReference type="InterPro" id="IPR001128">
    <property type="entry name" value="Cyt_P450"/>
</dbReference>
<dbReference type="SUPFAM" id="SSF48264">
    <property type="entry name" value="Cytochrome P450"/>
    <property type="match status" value="2"/>
</dbReference>
<evidence type="ECO:0000256" key="2">
    <source>
        <dbReference type="ARBA" id="ARBA00004370"/>
    </source>
</evidence>
<comment type="caution">
    <text evidence="11">The sequence shown here is derived from an EMBL/GenBank/DDBJ whole genome shotgun (WGS) entry which is preliminary data.</text>
</comment>
<sequence length="757" mass="85876">MRRCNIWIVGVSEDCVEVLRRPRIRDPYTGRSPHYTASAVETQAAFYGDEEGFDWHFVSYNGEDEDFLDPVKAMAHPTGSDGSLSIQKPGLLADDYGNVFSFRFGSNKWVCVCGYKMVKEALVTQAENFVDRPSNAITDRFYSGNSAGLFMSNGEIWKTQRRFALSTLRTFGLGKSIIEQSICEEVGHLQEEIEKKRGEPFSTSGLFNNAVSNIICQLVMRKRFDYNDHNFNNMLKSLSEIFNIEGSIWGLEVERHKKDLDHSSPRDYIDAFLIEMEKHKDSELGFNFLKNRNPPNYPPGPLALPFLGNLLSLDYTHPHKYFTKLADDYGNIFTFRFGSDKWVFVCGNKMVKEALVTQAENFVDRPSNAITDRFYSGNSAGLFMSNGEIWKTQRRFALSTLRTFGLGKSIIEQSICEEVGHLQEEIEKERGEPFSPSGLFNNATSNIICQLVMGKRFDYNDHNFKILLNYLSEILRIQGSMWSTLYQSFPGVMKHMPGPHNKLFDNFDTLTEFISKEVKRHKKDLDHSSPRDYIDAFLIELKKHKDSELGFTETNLALCSLDLFLAGTETTSTTLQWALVYLIVNPEVQAKVQAEIDRVIGQTRQPTMADRPNLPYTDAVIHEIQRMGNIVPLNGLRMAAKDTMLGGYFIPKGTSLMPLLTSVLFDKTEWETPDTFNPGHFLDAEGKFVKREALLPFSAGKRVCLGEGLAKMELFLFFVGLLQKFSFTAPDGVELSTEGVTGSTRVPHPFKVHAKSR</sequence>
<protein>
    <submittedName>
        <fullName evidence="11">Uncharacterized protein</fullName>
    </submittedName>
</protein>
<name>A0AA88SDX3_CHASR</name>
<dbReference type="InterPro" id="IPR017972">
    <property type="entry name" value="Cyt_P450_CS"/>
</dbReference>
<dbReference type="Gene3D" id="1.10.630.10">
    <property type="entry name" value="Cytochrome P450"/>
    <property type="match status" value="2"/>
</dbReference>
<comment type="cofactor">
    <cofactor evidence="1 10">
        <name>heme</name>
        <dbReference type="ChEBI" id="CHEBI:30413"/>
    </cofactor>
</comment>
<keyword evidence="7 10" id="KW-0408">Iron</keyword>
<accession>A0AA88SDX3</accession>
<dbReference type="GO" id="GO:0016020">
    <property type="term" value="C:membrane"/>
    <property type="evidence" value="ECO:0007669"/>
    <property type="project" value="UniProtKB-SubCell"/>
</dbReference>
<dbReference type="AlphaFoldDB" id="A0AA88SDX3"/>
<keyword evidence="8" id="KW-0503">Monooxygenase</keyword>
<dbReference type="FunFam" id="1.10.630.10:FF:000004">
    <property type="entry name" value="cytochrome P450 2D15 isoform X1"/>
    <property type="match status" value="1"/>
</dbReference>
<evidence type="ECO:0000256" key="6">
    <source>
        <dbReference type="ARBA" id="ARBA00023002"/>
    </source>
</evidence>
<evidence type="ECO:0000256" key="4">
    <source>
        <dbReference type="ARBA" id="ARBA00022617"/>
    </source>
</evidence>
<dbReference type="InterPro" id="IPR002401">
    <property type="entry name" value="Cyt_P450_E_grp-I"/>
</dbReference>
<comment type="subcellular location">
    <subcellularLocation>
        <location evidence="2">Membrane</location>
    </subcellularLocation>
</comment>
<evidence type="ECO:0000313" key="12">
    <source>
        <dbReference type="Proteomes" id="UP001187415"/>
    </source>
</evidence>
<dbReference type="GO" id="GO:0006082">
    <property type="term" value="P:organic acid metabolic process"/>
    <property type="evidence" value="ECO:0007669"/>
    <property type="project" value="TreeGrafter"/>
</dbReference>
<evidence type="ECO:0000256" key="3">
    <source>
        <dbReference type="ARBA" id="ARBA00010617"/>
    </source>
</evidence>